<keyword evidence="2" id="KW-1185">Reference proteome</keyword>
<comment type="caution">
    <text evidence="1">The sequence shown here is derived from an EMBL/GenBank/DDBJ whole genome shotgun (WGS) entry which is preliminary data.</text>
</comment>
<accession>L8JAU4</accession>
<organism evidence="1 2">
    <name type="scientific">Photobacterium marinum</name>
    <dbReference type="NCBI Taxonomy" id="1056511"/>
    <lineage>
        <taxon>Bacteria</taxon>
        <taxon>Pseudomonadati</taxon>
        <taxon>Pseudomonadota</taxon>
        <taxon>Gammaproteobacteria</taxon>
        <taxon>Vibrionales</taxon>
        <taxon>Vibrionaceae</taxon>
        <taxon>Photobacterium</taxon>
    </lineage>
</organism>
<dbReference type="AlphaFoldDB" id="L8JAU4"/>
<dbReference type="PATRIC" id="fig|1056511.3.peg.2618"/>
<reference evidence="1 2" key="1">
    <citation type="submission" date="2012-12" db="EMBL/GenBank/DDBJ databases">
        <title>Genome Assembly of Photobacterium sp. AK15.</title>
        <authorList>
            <person name="Khatri I."/>
            <person name="Vaidya B."/>
            <person name="Srinivas T.N.R."/>
            <person name="Subramanian S."/>
            <person name="Pinnaka A."/>
        </authorList>
    </citation>
    <scope>NUCLEOTIDE SEQUENCE [LARGE SCALE GENOMIC DNA]</scope>
    <source>
        <strain evidence="1 2">AK15</strain>
    </source>
</reference>
<evidence type="ECO:0000313" key="1">
    <source>
        <dbReference type="EMBL" id="ELR65338.1"/>
    </source>
</evidence>
<name>L8JAU4_9GAMM</name>
<gene>
    <name evidence="1" type="ORF">C942_01125</name>
</gene>
<dbReference type="Proteomes" id="UP000011134">
    <property type="component" value="Unassembled WGS sequence"/>
</dbReference>
<dbReference type="EMBL" id="AMZO01000019">
    <property type="protein sequence ID" value="ELR65338.1"/>
    <property type="molecule type" value="Genomic_DNA"/>
</dbReference>
<sequence>MAKKPDVPFDNNKRQNIPVEKKYIAHCFISSSINSPLLP</sequence>
<protein>
    <submittedName>
        <fullName evidence="1">Uncharacterized protein</fullName>
    </submittedName>
</protein>
<proteinExistence type="predicted"/>
<evidence type="ECO:0000313" key="2">
    <source>
        <dbReference type="Proteomes" id="UP000011134"/>
    </source>
</evidence>